<sequence>MSRRYRFIYQLRRLPALCIGSTMKALRAAVSGSRVRFMQDGFDLDLTYITPKLIAMGYPASGVEKTYRNDINEVANFLNSRHPNAYRVYNLSERCYDYAKFEGRVSECGFPDHHPPPLQLLLDIMNDMVEWVAKSPKHVVVVHCLAGKGRTGVVCSCYLLLTGYYGSVFKLRKERELRELANSSIRDFWNARGQGVRFPSQALYIYYFIKVLRRLGRMPTQIPPLRPAKKMLLRSIVLNGVPDFEAPPRGGCTPFLQVLPAPSQHDQPHLVYNSSWQRPKFETYMADPNGSIMFEVNAEVQGDVLVRCFHANTTNILGKHMVKMFHFTFNTDFFHNYSNLYRLPKVEVDEATGNQRYPDNFQVVCHVEMLDPNGNPFPPKSASSSSVLQSGSSSSIRDDEVEQNRTARPQSAPQQRRMTVPAHQPYYDKQVQRQPSLRPDESTPTMQGWLYKQGGFVKNWKKRWFVAREGKMMYYHGMSDATPLGVVNLRRVTVEICEAHEVNARNKCLHFFKVVPPSAGQRTYFFGAESEQDLVGWIHVLGAQSAYGIVNGMLQRRPSIQRNNTFATRSSYQQEHQTHHRGADRQRPNSDGTRSFHMSDTRSSLPAMALSAPPSSFNTLHDVRLSSQLSATELAFHMTPSEASHRPEPSELGASTSNSGGRRESMPSDFAGTAQRALEMRSLSFTENEDQEGDRLSSTSASALPHCVPAQPVADLTNTLSAREQASLLQEVNGFEAGIYIYSADELLEAAQLQKYMRETRGAKGRGTDPDPDPDPALTAAHGLKASPPGTLSRQLHQYVVQKRMGDAEQLLTELVITKFPRLIDAMDHDPLAFTQLIAGGDISLVGHRLQDQEDVTAPAVRQDSNGNRRAVFF</sequence>
<dbReference type="InterPro" id="IPR014020">
    <property type="entry name" value="Tensin_C2-dom"/>
</dbReference>
<dbReference type="GO" id="GO:0016314">
    <property type="term" value="F:phosphatidylinositol-3,4,5-trisphosphate 3-phosphatase activity"/>
    <property type="evidence" value="ECO:0007669"/>
    <property type="project" value="TreeGrafter"/>
</dbReference>
<dbReference type="SUPFAM" id="SSF52799">
    <property type="entry name" value="(Phosphotyrosine protein) phosphatases II"/>
    <property type="match status" value="1"/>
</dbReference>
<keyword evidence="6" id="KW-0966">Cell projection</keyword>
<dbReference type="PROSITE" id="PS51181">
    <property type="entry name" value="PPASE_TENSIN"/>
    <property type="match status" value="1"/>
</dbReference>
<dbReference type="InterPro" id="IPR016130">
    <property type="entry name" value="Tyr_Pase_AS"/>
</dbReference>
<dbReference type="SUPFAM" id="SSF50729">
    <property type="entry name" value="PH domain-like"/>
    <property type="match status" value="1"/>
</dbReference>
<feature type="domain" description="Tyrosine specific protein phosphatases" evidence="9">
    <location>
        <begin position="119"/>
        <end position="203"/>
    </location>
</feature>
<name>A0AAD9GXW4_9STRA</name>
<dbReference type="Pfam" id="PF00169">
    <property type="entry name" value="PH"/>
    <property type="match status" value="1"/>
</dbReference>
<dbReference type="PANTHER" id="PTHR12305:SF60">
    <property type="entry name" value="PHOSPHATIDYLINOSITOL 3,4,5-TRISPHOSPHATE 3-PHOSPHATASE TPTE2-RELATED"/>
    <property type="match status" value="1"/>
</dbReference>
<evidence type="ECO:0000313" key="12">
    <source>
        <dbReference type="EMBL" id="KAK1947099.1"/>
    </source>
</evidence>
<feature type="region of interest" description="Disordered" evidence="7">
    <location>
        <begin position="638"/>
        <end position="669"/>
    </location>
</feature>
<evidence type="ECO:0000256" key="6">
    <source>
        <dbReference type="ARBA" id="ARBA00023273"/>
    </source>
</evidence>
<dbReference type="InterPro" id="IPR029023">
    <property type="entry name" value="Tensin_phosphatase"/>
</dbReference>
<dbReference type="SUPFAM" id="SSF49562">
    <property type="entry name" value="C2 domain (Calcium/lipid-binding domain, CaLB)"/>
    <property type="match status" value="1"/>
</dbReference>
<dbReference type="CDD" id="cd14497">
    <property type="entry name" value="PTP_PTEN-like"/>
    <property type="match status" value="1"/>
</dbReference>
<dbReference type="AlphaFoldDB" id="A0AAD9GXW4"/>
<feature type="region of interest" description="Disordered" evidence="7">
    <location>
        <begin position="567"/>
        <end position="610"/>
    </location>
</feature>
<dbReference type="PROSITE" id="PS50056">
    <property type="entry name" value="TYR_PHOSPHATASE_2"/>
    <property type="match status" value="1"/>
</dbReference>
<dbReference type="InterPro" id="IPR029021">
    <property type="entry name" value="Prot-tyrosine_phosphatase-like"/>
</dbReference>
<dbReference type="InterPro" id="IPR001849">
    <property type="entry name" value="PH_domain"/>
</dbReference>
<evidence type="ECO:0000256" key="3">
    <source>
        <dbReference type="ARBA" id="ARBA00007881"/>
    </source>
</evidence>
<feature type="compositionally biased region" description="Polar residues" evidence="7">
    <location>
        <begin position="406"/>
        <end position="417"/>
    </location>
</feature>
<keyword evidence="4" id="KW-0963">Cytoplasm</keyword>
<evidence type="ECO:0000259" key="11">
    <source>
        <dbReference type="PROSITE" id="PS51182"/>
    </source>
</evidence>
<reference evidence="12" key="1">
    <citation type="submission" date="2023-08" db="EMBL/GenBank/DDBJ databases">
        <title>Reference Genome Resource for the Citrus Pathogen Phytophthora citrophthora.</title>
        <authorList>
            <person name="Moller H."/>
            <person name="Coetzee B."/>
            <person name="Rose L.J."/>
            <person name="Van Niekerk J.M."/>
        </authorList>
    </citation>
    <scope>NUCLEOTIDE SEQUENCE</scope>
    <source>
        <strain evidence="12">STE-U-9442</strain>
    </source>
</reference>
<feature type="region of interest" description="Disordered" evidence="7">
    <location>
        <begin position="762"/>
        <end position="791"/>
    </location>
</feature>
<feature type="compositionally biased region" description="Polar residues" evidence="7">
    <location>
        <begin position="589"/>
        <end position="604"/>
    </location>
</feature>
<dbReference type="Proteomes" id="UP001259832">
    <property type="component" value="Unassembled WGS sequence"/>
</dbReference>
<evidence type="ECO:0000259" key="10">
    <source>
        <dbReference type="PROSITE" id="PS51181"/>
    </source>
</evidence>
<keyword evidence="13" id="KW-1185">Reference proteome</keyword>
<dbReference type="GO" id="GO:0005829">
    <property type="term" value="C:cytosol"/>
    <property type="evidence" value="ECO:0007669"/>
    <property type="project" value="TreeGrafter"/>
</dbReference>
<comment type="caution">
    <text evidence="12">The sequence shown here is derived from an EMBL/GenBank/DDBJ whole genome shotgun (WGS) entry which is preliminary data.</text>
</comment>
<comment type="similarity">
    <text evidence="3">Belongs to the PTEN phosphatase protein family.</text>
</comment>
<protein>
    <submittedName>
        <fullName evidence="12">Phosphatidylinositol 3</fullName>
    </submittedName>
</protein>
<evidence type="ECO:0000259" key="9">
    <source>
        <dbReference type="PROSITE" id="PS50056"/>
    </source>
</evidence>
<dbReference type="Gene3D" id="2.30.29.30">
    <property type="entry name" value="Pleckstrin-homology domain (PH domain)/Phosphotyrosine-binding domain (PTB)"/>
    <property type="match status" value="1"/>
</dbReference>
<feature type="domain" description="PH" evidence="8">
    <location>
        <begin position="443"/>
        <end position="546"/>
    </location>
</feature>
<organism evidence="12 13">
    <name type="scientific">Phytophthora citrophthora</name>
    <dbReference type="NCBI Taxonomy" id="4793"/>
    <lineage>
        <taxon>Eukaryota</taxon>
        <taxon>Sar</taxon>
        <taxon>Stramenopiles</taxon>
        <taxon>Oomycota</taxon>
        <taxon>Peronosporomycetes</taxon>
        <taxon>Peronosporales</taxon>
        <taxon>Peronosporaceae</taxon>
        <taxon>Phytophthora</taxon>
    </lineage>
</organism>
<dbReference type="Pfam" id="PF22784">
    <property type="entry name" value="PTP-SAK"/>
    <property type="match status" value="1"/>
</dbReference>
<dbReference type="PANTHER" id="PTHR12305">
    <property type="entry name" value="PHOSPHATASE WITH HOMOLOGY TO TENSIN"/>
    <property type="match status" value="1"/>
</dbReference>
<evidence type="ECO:0000256" key="5">
    <source>
        <dbReference type="ARBA" id="ARBA00022801"/>
    </source>
</evidence>
<dbReference type="InterPro" id="IPR057023">
    <property type="entry name" value="PTP-SAK"/>
</dbReference>
<evidence type="ECO:0000256" key="1">
    <source>
        <dbReference type="ARBA" id="ARBA00004316"/>
    </source>
</evidence>
<feature type="compositionally biased region" description="Low complexity" evidence="7">
    <location>
        <begin position="381"/>
        <end position="395"/>
    </location>
</feature>
<dbReference type="GO" id="GO:0042995">
    <property type="term" value="C:cell projection"/>
    <property type="evidence" value="ECO:0007669"/>
    <property type="project" value="UniProtKB-SubCell"/>
</dbReference>
<feature type="domain" description="Phosphatase tensin-type" evidence="10">
    <location>
        <begin position="35"/>
        <end position="215"/>
    </location>
</feature>
<feature type="compositionally biased region" description="Basic and acidic residues" evidence="7">
    <location>
        <begin position="396"/>
        <end position="405"/>
    </location>
</feature>
<dbReference type="Gene3D" id="3.90.190.10">
    <property type="entry name" value="Protein tyrosine phosphatase superfamily"/>
    <property type="match status" value="1"/>
</dbReference>
<dbReference type="InterPro" id="IPR003595">
    <property type="entry name" value="Tyr_Pase_cat"/>
</dbReference>
<gene>
    <name evidence="12" type="ORF">P3T76_001109</name>
</gene>
<evidence type="ECO:0000313" key="13">
    <source>
        <dbReference type="Proteomes" id="UP001259832"/>
    </source>
</evidence>
<evidence type="ECO:0000256" key="7">
    <source>
        <dbReference type="SAM" id="MobiDB-lite"/>
    </source>
</evidence>
<dbReference type="SMART" id="SM01326">
    <property type="entry name" value="PTEN_C2"/>
    <property type="match status" value="1"/>
</dbReference>
<dbReference type="InterPro" id="IPR035892">
    <property type="entry name" value="C2_domain_sf"/>
</dbReference>
<dbReference type="PROSITE" id="PS51182">
    <property type="entry name" value="C2_TENSIN"/>
    <property type="match status" value="1"/>
</dbReference>
<evidence type="ECO:0000256" key="2">
    <source>
        <dbReference type="ARBA" id="ARBA00004496"/>
    </source>
</evidence>
<dbReference type="Pfam" id="PF10409">
    <property type="entry name" value="PTEN_C2"/>
    <property type="match status" value="1"/>
</dbReference>
<dbReference type="InterPro" id="IPR011993">
    <property type="entry name" value="PH-like_dom_sf"/>
</dbReference>
<accession>A0AAD9GXW4</accession>
<dbReference type="PROSITE" id="PS50003">
    <property type="entry name" value="PH_DOMAIN"/>
    <property type="match status" value="1"/>
</dbReference>
<evidence type="ECO:0000259" key="8">
    <source>
        <dbReference type="PROSITE" id="PS50003"/>
    </source>
</evidence>
<dbReference type="EMBL" id="JASMQC010000002">
    <property type="protein sequence ID" value="KAK1947099.1"/>
    <property type="molecule type" value="Genomic_DNA"/>
</dbReference>
<dbReference type="Gene3D" id="2.60.40.1110">
    <property type="match status" value="1"/>
</dbReference>
<dbReference type="SMART" id="SM00404">
    <property type="entry name" value="PTPc_motif"/>
    <property type="match status" value="1"/>
</dbReference>
<dbReference type="FunFam" id="2.30.29.30:FF:000286">
    <property type="entry name" value="PH-protein kinase domain containing protein"/>
    <property type="match status" value="1"/>
</dbReference>
<feature type="region of interest" description="Disordered" evidence="7">
    <location>
        <begin position="372"/>
        <end position="444"/>
    </location>
</feature>
<feature type="domain" description="C2 tensin-type" evidence="11">
    <location>
        <begin position="228"/>
        <end position="370"/>
    </location>
</feature>
<dbReference type="PROSITE" id="PS00383">
    <property type="entry name" value="TYR_PHOSPHATASE_1"/>
    <property type="match status" value="1"/>
</dbReference>
<keyword evidence="5" id="KW-0378">Hydrolase</keyword>
<comment type="subcellular location">
    <subcellularLocation>
        <location evidence="1">Cell projection</location>
    </subcellularLocation>
    <subcellularLocation>
        <location evidence="2">Cytoplasm</location>
    </subcellularLocation>
</comment>
<dbReference type="InterPro" id="IPR000387">
    <property type="entry name" value="Tyr_Pase_dom"/>
</dbReference>
<dbReference type="InterPro" id="IPR051281">
    <property type="entry name" value="Dual-spec_lipid-protein_phosph"/>
</dbReference>
<dbReference type="SMART" id="SM00233">
    <property type="entry name" value="PH"/>
    <property type="match status" value="1"/>
</dbReference>
<evidence type="ECO:0000256" key="4">
    <source>
        <dbReference type="ARBA" id="ARBA00022490"/>
    </source>
</evidence>
<proteinExistence type="inferred from homology"/>